<dbReference type="OrthoDB" id="5292613at2"/>
<accession>A0A511MVZ9</accession>
<dbReference type="EMBL" id="BJXB01000001">
    <property type="protein sequence ID" value="GEM44581.1"/>
    <property type="molecule type" value="Genomic_DNA"/>
</dbReference>
<dbReference type="PANTHER" id="PTHR39640:SF1">
    <property type="entry name" value="DUF790 FAMILY PROTEIN"/>
    <property type="match status" value="1"/>
</dbReference>
<sequence length="406" mass="46318">MLTSELLQYTLKDGQVRPKQLKATPKNLDLAREIIEIFEQHVGLMRRDLQEALQTLEGESTDYRTKRGLAHILSTEHSTFEPITPLEPIQLRERVFLHAAKRGPIDTHSDQTLQELAHQIGQEVGLVLTADQIREGLYADLPERHYLTSFEAPDPETLLDRFNTAQAQGIFYRAYDLKLTAFRNSQAEYKYLFKFLKLFGLMTYIEGDQDTGFTITVDGPTSLFSASTRYGLSMAKLLPALLNVSKWNLTATLKPRSLDIMSGEDSLSYSLDSQCGLRSHYKKGQIFDSALEESFATKWQKAKTEWVLEKEVDLLPVPGSVMIPDFRITHPDGRSYVLEVIGYWRPEYLKRKFQQLRKVDCENLIIAVSDRLNLGETGVDLKDLPVKVVFFKGSLQPKAVLELLEK</sequence>
<dbReference type="PANTHER" id="PTHR39640">
    <property type="entry name" value="VNG6129C"/>
    <property type="match status" value="1"/>
</dbReference>
<dbReference type="Pfam" id="PF05626">
    <property type="entry name" value="DUF790"/>
    <property type="match status" value="1"/>
</dbReference>
<evidence type="ECO:0000313" key="2">
    <source>
        <dbReference type="Proteomes" id="UP000321306"/>
    </source>
</evidence>
<reference evidence="1 2" key="1">
    <citation type="submission" date="2019-07" db="EMBL/GenBank/DDBJ databases">
        <title>Whole genome shotgun sequence of Deinococcus cellulosilyticus NBRC 106333.</title>
        <authorList>
            <person name="Hosoyama A."/>
            <person name="Uohara A."/>
            <person name="Ohji S."/>
            <person name="Ichikawa N."/>
        </authorList>
    </citation>
    <scope>NUCLEOTIDE SEQUENCE [LARGE SCALE GENOMIC DNA]</scope>
    <source>
        <strain evidence="1 2">NBRC 106333</strain>
    </source>
</reference>
<organism evidence="1 2">
    <name type="scientific">Deinococcus cellulosilyticus (strain DSM 18568 / NBRC 106333 / KACC 11606 / 5516J-15)</name>
    <dbReference type="NCBI Taxonomy" id="1223518"/>
    <lineage>
        <taxon>Bacteria</taxon>
        <taxon>Thermotogati</taxon>
        <taxon>Deinococcota</taxon>
        <taxon>Deinococci</taxon>
        <taxon>Deinococcales</taxon>
        <taxon>Deinococcaceae</taxon>
        <taxon>Deinococcus</taxon>
    </lineage>
</organism>
<dbReference type="InterPro" id="IPR008508">
    <property type="entry name" value="Bax1"/>
</dbReference>
<keyword evidence="2" id="KW-1185">Reference proteome</keyword>
<evidence type="ECO:0000313" key="1">
    <source>
        <dbReference type="EMBL" id="GEM44581.1"/>
    </source>
</evidence>
<dbReference type="PIRSF" id="PIRSF019435">
    <property type="entry name" value="UCP019435"/>
    <property type="match status" value="1"/>
</dbReference>
<evidence type="ECO:0008006" key="3">
    <source>
        <dbReference type="Google" id="ProtNLM"/>
    </source>
</evidence>
<proteinExistence type="predicted"/>
<name>A0A511MVZ9_DEIC1</name>
<gene>
    <name evidence="1" type="ORF">DC3_02160</name>
</gene>
<protein>
    <recommendedName>
        <fullName evidence="3">DUF790 family protein</fullName>
    </recommendedName>
</protein>
<dbReference type="Proteomes" id="UP000321306">
    <property type="component" value="Unassembled WGS sequence"/>
</dbReference>
<dbReference type="AlphaFoldDB" id="A0A511MVZ9"/>
<comment type="caution">
    <text evidence="1">The sequence shown here is derived from an EMBL/GenBank/DDBJ whole genome shotgun (WGS) entry which is preliminary data.</text>
</comment>
<dbReference type="RefSeq" id="WP_146881731.1">
    <property type="nucleotide sequence ID" value="NZ_BJXB01000001.1"/>
</dbReference>